<dbReference type="Proteomes" id="UP000298642">
    <property type="component" value="Chromosome"/>
</dbReference>
<evidence type="ECO:0000313" key="1">
    <source>
        <dbReference type="EMBL" id="QCI58883.1"/>
    </source>
</evidence>
<protein>
    <recommendedName>
        <fullName evidence="3">DUF4179 domain-containing protein</fullName>
    </recommendedName>
</protein>
<proteinExistence type="predicted"/>
<reference evidence="2" key="1">
    <citation type="submission" date="2018-12" db="EMBL/GenBank/DDBJ databases">
        <title>Dusodibacter welbiota gen. nov., sp. nov., isolated from human faeces and emended description of the Oscillibacter genus.</title>
        <authorList>
            <person name="Le Roy T."/>
            <person name="Van der Smissen P."/>
            <person name="Delzenne N."/>
            <person name="Muccioli G."/>
            <person name="Collet J.F."/>
            <person name="Cani P.D."/>
        </authorList>
    </citation>
    <scope>NUCLEOTIDE SEQUENCE [LARGE SCALE GENOMIC DNA]</scope>
    <source>
        <strain evidence="2">J115</strain>
    </source>
</reference>
<name>A0A4D7AMN4_9FIRM</name>
<evidence type="ECO:0000313" key="2">
    <source>
        <dbReference type="Proteomes" id="UP000298642"/>
    </source>
</evidence>
<organism evidence="1 2">
    <name type="scientific">Dysosmobacter welbionis</name>
    <dbReference type="NCBI Taxonomy" id="2093857"/>
    <lineage>
        <taxon>Bacteria</taxon>
        <taxon>Bacillati</taxon>
        <taxon>Bacillota</taxon>
        <taxon>Clostridia</taxon>
        <taxon>Eubacteriales</taxon>
        <taxon>Oscillospiraceae</taxon>
        <taxon>Dysosmobacter</taxon>
    </lineage>
</organism>
<gene>
    <name evidence="1" type="ORF">EIO64_06290</name>
</gene>
<keyword evidence="2" id="KW-1185">Reference proteome</keyword>
<dbReference type="RefSeq" id="WP_025544070.1">
    <property type="nucleotide sequence ID" value="NZ_CP034413.3"/>
</dbReference>
<dbReference type="AlphaFoldDB" id="A0A4D7AMN4"/>
<evidence type="ECO:0008006" key="3">
    <source>
        <dbReference type="Google" id="ProtNLM"/>
    </source>
</evidence>
<accession>A0A4D7AMN4</accession>
<dbReference type="EMBL" id="CP034413">
    <property type="protein sequence ID" value="QCI58883.1"/>
    <property type="molecule type" value="Genomic_DNA"/>
</dbReference>
<dbReference type="GeneID" id="89521988"/>
<sequence length="222" mass="24319">MIDKRLYQETFSHLRASDQAKQEVFQKMQEMKHRKRMPRVLRGAAIAAAMVMALAVTAGAVNVATDGEFFRQFTIVWTSGNQYLAQDNQGNEVYVTVAAGEPVTKENGRLILHAQGEEIDITEAMETAGAYHYAYDMDVVHEDGSRETRTVTIDVTGDLDRWTVSQDNGDGTSYETVSGDNGLTEFSGTMTGQAADHFTADLPDADESSVVEAKAQEIAPAD</sequence>
<dbReference type="KEGG" id="obj:EIO64_06290"/>